<keyword evidence="4" id="KW-0268">Exocytosis</keyword>
<evidence type="ECO:0000256" key="15">
    <source>
        <dbReference type="SAM" id="MobiDB-lite"/>
    </source>
</evidence>
<feature type="region of interest" description="Disordered" evidence="15">
    <location>
        <begin position="344"/>
        <end position="368"/>
    </location>
</feature>
<evidence type="ECO:0000259" key="16">
    <source>
        <dbReference type="PROSITE" id="PS51437"/>
    </source>
</evidence>
<feature type="compositionally biased region" description="Low complexity" evidence="15">
    <location>
        <begin position="214"/>
        <end position="230"/>
    </location>
</feature>
<dbReference type="InterPro" id="IPR002909">
    <property type="entry name" value="IPT_dom"/>
</dbReference>
<keyword evidence="11" id="KW-0804">Transcription</keyword>
<keyword evidence="13" id="KW-1053">Target membrane</keyword>
<feature type="region of interest" description="Disordered" evidence="15">
    <location>
        <begin position="563"/>
        <end position="584"/>
    </location>
</feature>
<reference evidence="17 18" key="1">
    <citation type="journal article" date="2023" name="Arcadia Sci">
        <title>De novo assembly of a long-read Amblyomma americanum tick genome.</title>
        <authorList>
            <person name="Chou S."/>
            <person name="Poskanzer K.E."/>
            <person name="Rollins M."/>
            <person name="Thuy-Boun P.S."/>
        </authorList>
    </citation>
    <scope>NUCLEOTIDE SEQUENCE [LARGE SCALE GENOMIC DNA]</scope>
    <source>
        <strain evidence="17">F_SG_1</strain>
        <tissue evidence="17">Salivary glands</tissue>
    </source>
</reference>
<dbReference type="GO" id="GO:0006357">
    <property type="term" value="P:regulation of transcription by RNA polymerase II"/>
    <property type="evidence" value="ECO:0007669"/>
    <property type="project" value="TreeGrafter"/>
</dbReference>
<keyword evidence="18" id="KW-1185">Reference proteome</keyword>
<dbReference type="InterPro" id="IPR002110">
    <property type="entry name" value="Ankyrin_rpt"/>
</dbReference>
<feature type="compositionally biased region" description="Polar residues" evidence="15">
    <location>
        <begin position="573"/>
        <end position="582"/>
    </location>
</feature>
<keyword evidence="8" id="KW-0528">Neurotoxin</keyword>
<keyword evidence="13" id="KW-0472">Membrane</keyword>
<dbReference type="EMBL" id="JARKHS020011284">
    <property type="protein sequence ID" value="KAK8777945.1"/>
    <property type="molecule type" value="Genomic_DNA"/>
</dbReference>
<feature type="region of interest" description="Disordered" evidence="15">
    <location>
        <begin position="1265"/>
        <end position="1318"/>
    </location>
</feature>
<dbReference type="FunFam" id="2.60.40.10:FF:000089">
    <property type="entry name" value="calmodulin-binding transcription activator 2 isoform X1"/>
    <property type="match status" value="1"/>
</dbReference>
<dbReference type="InterPro" id="IPR013783">
    <property type="entry name" value="Ig-like_fold"/>
</dbReference>
<evidence type="ECO:0000256" key="3">
    <source>
        <dbReference type="ARBA" id="ARBA00008267"/>
    </source>
</evidence>
<dbReference type="GO" id="GO:0044218">
    <property type="term" value="C:other organism cell membrane"/>
    <property type="evidence" value="ECO:0007669"/>
    <property type="project" value="UniProtKB-KW"/>
</dbReference>
<evidence type="ECO:0000256" key="6">
    <source>
        <dbReference type="ARBA" id="ARBA00022737"/>
    </source>
</evidence>
<feature type="compositionally biased region" description="Pro residues" evidence="15">
    <location>
        <begin position="150"/>
        <end position="160"/>
    </location>
</feature>
<keyword evidence="9" id="KW-0040">ANK repeat</keyword>
<evidence type="ECO:0000256" key="4">
    <source>
        <dbReference type="ARBA" id="ARBA00022483"/>
    </source>
</evidence>
<dbReference type="InterPro" id="IPR014756">
    <property type="entry name" value="Ig_E-set"/>
</dbReference>
<keyword evidence="5" id="KW-1052">Target cell membrane</keyword>
<comment type="similarity">
    <text evidence="3">Belongs to the CAMTA family.</text>
</comment>
<dbReference type="InterPro" id="IPR005559">
    <property type="entry name" value="CG-1_dom"/>
</dbReference>
<dbReference type="SUPFAM" id="SSF81296">
    <property type="entry name" value="E set domains"/>
    <property type="match status" value="1"/>
</dbReference>
<evidence type="ECO:0000256" key="13">
    <source>
        <dbReference type="ARBA" id="ARBA00023298"/>
    </source>
</evidence>
<dbReference type="SUPFAM" id="SSF52540">
    <property type="entry name" value="P-loop containing nucleoside triphosphate hydrolases"/>
    <property type="match status" value="1"/>
</dbReference>
<feature type="compositionally biased region" description="Low complexity" evidence="15">
    <location>
        <begin position="161"/>
        <end position="182"/>
    </location>
</feature>
<proteinExistence type="inferred from homology"/>
<dbReference type="GO" id="GO:0006887">
    <property type="term" value="P:exocytosis"/>
    <property type="evidence" value="ECO:0007669"/>
    <property type="project" value="UniProtKB-KW"/>
</dbReference>
<keyword evidence="7" id="KW-0805">Transcription regulation</keyword>
<dbReference type="SMART" id="SM01076">
    <property type="entry name" value="CG-1"/>
    <property type="match status" value="1"/>
</dbReference>
<evidence type="ECO:0000313" key="17">
    <source>
        <dbReference type="EMBL" id="KAK8777945.1"/>
    </source>
</evidence>
<dbReference type="CDD" id="cd23767">
    <property type="entry name" value="IQCD"/>
    <property type="match status" value="2"/>
</dbReference>
<name>A0AAQ4ETJ1_AMBAM</name>
<dbReference type="Gene3D" id="1.20.5.190">
    <property type="match status" value="1"/>
</dbReference>
<evidence type="ECO:0000256" key="8">
    <source>
        <dbReference type="ARBA" id="ARBA00023028"/>
    </source>
</evidence>
<comment type="subcellular location">
    <subcellularLocation>
        <location evidence="1">Nucleus</location>
    </subcellularLocation>
    <subcellularLocation>
        <location evidence="2">Target cell membrane</location>
    </subcellularLocation>
</comment>
<dbReference type="PROSITE" id="PS50096">
    <property type="entry name" value="IQ"/>
    <property type="match status" value="2"/>
</dbReference>
<comment type="subunit">
    <text evidence="14">May interact with calmodulin.</text>
</comment>
<feature type="compositionally biased region" description="Gly residues" evidence="15">
    <location>
        <begin position="116"/>
        <end position="129"/>
    </location>
</feature>
<feature type="compositionally biased region" description="Low complexity" evidence="15">
    <location>
        <begin position="884"/>
        <end position="914"/>
    </location>
</feature>
<evidence type="ECO:0000256" key="7">
    <source>
        <dbReference type="ARBA" id="ARBA00023015"/>
    </source>
</evidence>
<evidence type="ECO:0000256" key="11">
    <source>
        <dbReference type="ARBA" id="ARBA00023163"/>
    </source>
</evidence>
<evidence type="ECO:0000256" key="2">
    <source>
        <dbReference type="ARBA" id="ARBA00004175"/>
    </source>
</evidence>
<accession>A0AAQ4ETJ1</accession>
<comment type="caution">
    <text evidence="17">The sequence shown here is derived from an EMBL/GenBank/DDBJ whole genome shotgun (WGS) entry which is preliminary data.</text>
</comment>
<dbReference type="InterPro" id="IPR036770">
    <property type="entry name" value="Ankyrin_rpt-contain_sf"/>
</dbReference>
<keyword evidence="6" id="KW-0677">Repeat</keyword>
<dbReference type="GO" id="GO:0003690">
    <property type="term" value="F:double-stranded DNA binding"/>
    <property type="evidence" value="ECO:0007669"/>
    <property type="project" value="TreeGrafter"/>
</dbReference>
<feature type="compositionally biased region" description="Polar residues" evidence="15">
    <location>
        <begin position="926"/>
        <end position="936"/>
    </location>
</feature>
<dbReference type="InterPro" id="IPR027417">
    <property type="entry name" value="P-loop_NTPase"/>
</dbReference>
<feature type="compositionally biased region" description="Low complexity" evidence="15">
    <location>
        <begin position="139"/>
        <end position="149"/>
    </location>
</feature>
<keyword evidence="10" id="KW-0010">Activator</keyword>
<feature type="region of interest" description="Disordered" evidence="15">
    <location>
        <begin position="112"/>
        <end position="230"/>
    </location>
</feature>
<dbReference type="Pfam" id="PF00023">
    <property type="entry name" value="Ank"/>
    <property type="match status" value="1"/>
</dbReference>
<keyword evidence="12" id="KW-0539">Nucleus</keyword>
<protein>
    <recommendedName>
        <fullName evidence="16">CG-1 domain-containing protein</fullName>
    </recommendedName>
</protein>
<evidence type="ECO:0000256" key="9">
    <source>
        <dbReference type="ARBA" id="ARBA00023043"/>
    </source>
</evidence>
<gene>
    <name evidence="17" type="ORF">V5799_020714</name>
</gene>
<keyword evidence="8" id="KW-0800">Toxin</keyword>
<evidence type="ECO:0000256" key="1">
    <source>
        <dbReference type="ARBA" id="ARBA00004123"/>
    </source>
</evidence>
<dbReference type="Proteomes" id="UP001321473">
    <property type="component" value="Unassembled WGS sequence"/>
</dbReference>
<dbReference type="Gene3D" id="1.25.40.20">
    <property type="entry name" value="Ankyrin repeat-containing domain"/>
    <property type="match status" value="1"/>
</dbReference>
<dbReference type="GO" id="GO:0003712">
    <property type="term" value="F:transcription coregulator activity"/>
    <property type="evidence" value="ECO:0007669"/>
    <property type="project" value="TreeGrafter"/>
</dbReference>
<feature type="compositionally biased region" description="Polar residues" evidence="15">
    <location>
        <begin position="869"/>
        <end position="882"/>
    </location>
</feature>
<evidence type="ECO:0000313" key="18">
    <source>
        <dbReference type="Proteomes" id="UP001321473"/>
    </source>
</evidence>
<dbReference type="PANTHER" id="PTHR23335">
    <property type="entry name" value="CALMODULIN-BINDING TRANSCRIPTION ACTIVATOR CAMTA"/>
    <property type="match status" value="1"/>
</dbReference>
<feature type="region of interest" description="Disordered" evidence="15">
    <location>
        <begin position="869"/>
        <end position="956"/>
    </location>
</feature>
<dbReference type="Pfam" id="PF01833">
    <property type="entry name" value="TIG"/>
    <property type="match status" value="1"/>
</dbReference>
<organism evidence="17 18">
    <name type="scientific">Amblyomma americanum</name>
    <name type="common">Lone star tick</name>
    <dbReference type="NCBI Taxonomy" id="6943"/>
    <lineage>
        <taxon>Eukaryota</taxon>
        <taxon>Metazoa</taxon>
        <taxon>Ecdysozoa</taxon>
        <taxon>Arthropoda</taxon>
        <taxon>Chelicerata</taxon>
        <taxon>Arachnida</taxon>
        <taxon>Acari</taxon>
        <taxon>Parasitiformes</taxon>
        <taxon>Ixodida</taxon>
        <taxon>Ixodoidea</taxon>
        <taxon>Ixodidae</taxon>
        <taxon>Amblyomminae</taxon>
        <taxon>Amblyomma</taxon>
    </lineage>
</organism>
<dbReference type="Pfam" id="PF03859">
    <property type="entry name" value="CG-1"/>
    <property type="match status" value="1"/>
</dbReference>
<dbReference type="GO" id="GO:0005634">
    <property type="term" value="C:nucleus"/>
    <property type="evidence" value="ECO:0007669"/>
    <property type="project" value="UniProtKB-SubCell"/>
</dbReference>
<dbReference type="SUPFAM" id="SSF48403">
    <property type="entry name" value="Ankyrin repeat"/>
    <property type="match status" value="1"/>
</dbReference>
<evidence type="ECO:0000256" key="10">
    <source>
        <dbReference type="ARBA" id="ARBA00023159"/>
    </source>
</evidence>
<feature type="region of interest" description="Disordered" evidence="15">
    <location>
        <begin position="1002"/>
        <end position="1023"/>
    </location>
</feature>
<sequence length="1366" mass="143696">MRRGRLATLCIYGCYVHSAILPTFHRRCYWLLQNPDIVLVHYLNVPYSDDNKMVIAPTLSYCADKKEWTKDELVSQLKPMFYSENEPDLNNELEVSTAETVEAIVQQLMEKQRAKGGAGGGGSAGGGSGARTHECPCDSTTKTSLSPASTPTPPPAPSSAPPQAFSAASSSTPSPAAATTATDGGGGGSSSASKKCGHSLHRIISPKTRCAAATSSTPVPQPPHSSSSSVVAAAGGSLVALGGHKEGRAAAASASGGSVILAAPVREAGAAGTAAAATTTSFILNLSQLQGGGGLLILNSAAAATGLASASVTPVTLLCGAGGTAAAAAAAAAAASSTEGGTAAKEQAAVETPSSSGGGSGAASSAAASSTPCSVSSSSSGSSEAAAAITTTRTEVKMEAASRVLCAEDMEFADRDPELCSSSLMGEDSKEPAASATEGRGLFDDSLDLSHDGIQKTLTANLAASHRRPSSDSSSGGGVLVKSESGPADADPVDLNPMDFIDNDISTPDEEVFNLDTFDMLTDLPNWDDFNSDLAATTTTTASSTASAGGILSSSSSGLGSGGGSALSLAHKTPSTQSSHSGMTYREGTANITDYSPDWSYTEGGVKVLITGPWYSSSSPYMILFDGVSVPTTLVQSGVLRCFCPAHEAGLVTLQVACEGFVISNSVIFEYREQPLVSTQKAKDWFGVDEGTLKFSLLERLEMVEARLSLGNKGSTLFPGVLAQGFADRQRPFEERLVSLCQELRWGAWLPRSGGDSSPVRALTRPDLSLLHLAAALGFSRLARCLLRWRLQSPSATLDAEVDALARDAAQCTPLHWACARGQREVALLLLQWNASAAKVCNADGQTATAIARDSGHASLAEELEQAVTKQQLSQGSATSPHCQLLQQQQHQQQQPQQQQQQHSRSSKSASTSSHGRLTKRASADGNMSGSSSNDAESSKRSSVDSGMCEGSSSLPSSMLLSSRLVSKLDLGNVVLEPDAQGSSESPFIDVVGVSDEEIEMQNPVRSSGASPLGRRRESHGSMGCDLGSSVSAAAADATTHVPADSRVLTLAEQIIAALPERIKASPRTLDDEEDDSMEAEGLFLLLSSPETAGGPHSPGLATSICPVDDPPPPLLSDDFNFEFSDYNYRYCEAGTPSSSLSPASSSCLQSPGSFTLESPSPPPTTADFCEFFKASGKIMERDFSNLTLSDKEQRELYEAAKIIQKAYRSYKGRKRQEEQEKERAAAVLIQSYYRRYKQYMYYKQMTKAAVESFHGWCEQHKRFKKSPEGEAATGSPGQGFFHRGYSDDRRPSSLSSREGTPTTSAFRRTYSQRRQHQAARKIQQFMRQSKNNSMWEFLHGKVIAERACLSCRKREASSGRGLKAV</sequence>
<dbReference type="SMART" id="SM00015">
    <property type="entry name" value="IQ"/>
    <property type="match status" value="2"/>
</dbReference>
<dbReference type="CDD" id="cd00102">
    <property type="entry name" value="IPT"/>
    <property type="match status" value="1"/>
</dbReference>
<evidence type="ECO:0000256" key="5">
    <source>
        <dbReference type="ARBA" id="ARBA00022537"/>
    </source>
</evidence>
<evidence type="ECO:0000256" key="14">
    <source>
        <dbReference type="ARBA" id="ARBA00029480"/>
    </source>
</evidence>
<feature type="region of interest" description="Disordered" evidence="15">
    <location>
        <begin position="460"/>
        <end position="504"/>
    </location>
</feature>
<dbReference type="Gene3D" id="2.60.40.10">
    <property type="entry name" value="Immunoglobulins"/>
    <property type="match status" value="1"/>
</dbReference>
<dbReference type="PANTHER" id="PTHR23335:SF1">
    <property type="entry name" value="CALMODULIN-BINDING TRANSCRIPTION ACTIVATOR, ISOFORM F"/>
    <property type="match status" value="1"/>
</dbReference>
<dbReference type="InterPro" id="IPR000048">
    <property type="entry name" value="IQ_motif_EF-hand-BS"/>
</dbReference>
<evidence type="ECO:0000256" key="12">
    <source>
        <dbReference type="ARBA" id="ARBA00023242"/>
    </source>
</evidence>
<dbReference type="GO" id="GO:0044231">
    <property type="term" value="C:host cell presynaptic membrane"/>
    <property type="evidence" value="ECO:0007669"/>
    <property type="project" value="UniProtKB-KW"/>
</dbReference>
<feature type="domain" description="CG-1" evidence="16">
    <location>
        <begin position="1"/>
        <end position="51"/>
    </location>
</feature>
<keyword evidence="8" id="KW-0638">Presynaptic neurotoxin</keyword>
<dbReference type="PROSITE" id="PS51437">
    <property type="entry name" value="CG_1"/>
    <property type="match status" value="1"/>
</dbReference>